<evidence type="ECO:0000256" key="1">
    <source>
        <dbReference type="ARBA" id="ARBA00004225"/>
    </source>
</evidence>
<accession>A0A915HZW6</accession>
<keyword evidence="8 9" id="KW-0472">Membrane</keyword>
<protein>
    <submittedName>
        <fullName evidence="11">Uncharacterized protein</fullName>
    </submittedName>
</protein>
<dbReference type="GO" id="GO:0140300">
    <property type="term" value="P:serine import into mitochondrion"/>
    <property type="evidence" value="ECO:0007669"/>
    <property type="project" value="TreeGrafter"/>
</dbReference>
<dbReference type="OMA" id="VETLRWY"/>
<proteinExistence type="inferred from homology"/>
<keyword evidence="3" id="KW-0813">Transport</keyword>
<dbReference type="Proteomes" id="UP000887565">
    <property type="component" value="Unplaced"/>
</dbReference>
<dbReference type="PANTHER" id="PTHR11153:SF14">
    <property type="entry name" value="SIDEROFLEXIN-2"/>
    <property type="match status" value="1"/>
</dbReference>
<evidence type="ECO:0000256" key="4">
    <source>
        <dbReference type="ARBA" id="ARBA00022692"/>
    </source>
</evidence>
<evidence type="ECO:0000313" key="10">
    <source>
        <dbReference type="Proteomes" id="UP000887565"/>
    </source>
</evidence>
<keyword evidence="10" id="KW-1185">Reference proteome</keyword>
<dbReference type="PANTHER" id="PTHR11153">
    <property type="entry name" value="SIDEROFLEXIN"/>
    <property type="match status" value="1"/>
</dbReference>
<evidence type="ECO:0000256" key="2">
    <source>
        <dbReference type="ARBA" id="ARBA00005974"/>
    </source>
</evidence>
<dbReference type="WBParaSite" id="nRc.2.0.1.t07118-RA">
    <property type="protein sequence ID" value="nRc.2.0.1.t07118-RA"/>
    <property type="gene ID" value="nRc.2.0.1.g07118"/>
</dbReference>
<comment type="similarity">
    <text evidence="2">Belongs to the sideroflexin family.</text>
</comment>
<feature type="transmembrane region" description="Helical" evidence="9">
    <location>
        <begin position="114"/>
        <end position="136"/>
    </location>
</feature>
<feature type="transmembrane region" description="Helical" evidence="9">
    <location>
        <begin position="34"/>
        <end position="53"/>
    </location>
</feature>
<dbReference type="GO" id="GO:0015075">
    <property type="term" value="F:monoatomic ion transmembrane transporter activity"/>
    <property type="evidence" value="ECO:0007669"/>
    <property type="project" value="InterPro"/>
</dbReference>
<reference evidence="11" key="1">
    <citation type="submission" date="2022-11" db="UniProtKB">
        <authorList>
            <consortium name="WormBaseParasite"/>
        </authorList>
    </citation>
    <scope>IDENTIFICATION</scope>
</reference>
<dbReference type="GO" id="GO:0005743">
    <property type="term" value="C:mitochondrial inner membrane"/>
    <property type="evidence" value="ECO:0007669"/>
    <property type="project" value="TreeGrafter"/>
</dbReference>
<organism evidence="10 11">
    <name type="scientific">Romanomermis culicivorax</name>
    <name type="common">Nematode worm</name>
    <dbReference type="NCBI Taxonomy" id="13658"/>
    <lineage>
        <taxon>Eukaryota</taxon>
        <taxon>Metazoa</taxon>
        <taxon>Ecdysozoa</taxon>
        <taxon>Nematoda</taxon>
        <taxon>Enoplea</taxon>
        <taxon>Dorylaimia</taxon>
        <taxon>Mermithida</taxon>
        <taxon>Mermithoidea</taxon>
        <taxon>Mermithidae</taxon>
        <taxon>Romanomermis</taxon>
    </lineage>
</organism>
<evidence type="ECO:0000313" key="11">
    <source>
        <dbReference type="WBParaSite" id="nRc.2.0.1.t07118-RA"/>
    </source>
</evidence>
<evidence type="ECO:0000256" key="7">
    <source>
        <dbReference type="ARBA" id="ARBA00023128"/>
    </source>
</evidence>
<evidence type="ECO:0000256" key="3">
    <source>
        <dbReference type="ARBA" id="ARBA00022448"/>
    </source>
</evidence>
<keyword evidence="6 9" id="KW-1133">Transmembrane helix</keyword>
<keyword evidence="5" id="KW-0029">Amino-acid transport</keyword>
<evidence type="ECO:0000256" key="9">
    <source>
        <dbReference type="SAM" id="Phobius"/>
    </source>
</evidence>
<evidence type="ECO:0000256" key="8">
    <source>
        <dbReference type="ARBA" id="ARBA00023136"/>
    </source>
</evidence>
<keyword evidence="7" id="KW-0496">Mitochondrion</keyword>
<dbReference type="InterPro" id="IPR004686">
    <property type="entry name" value="Mtc"/>
</dbReference>
<dbReference type="Pfam" id="PF03820">
    <property type="entry name" value="SFXNs"/>
    <property type="match status" value="1"/>
</dbReference>
<keyword evidence="4 9" id="KW-0812">Transmembrane</keyword>
<sequence length="216" mass="23972">STAAVIFWQWANQSFNALVNYTNRNAKSTVTPGVITFSYCTATSAALITALGLKKFLAKRGGSLVQRLVPLAAVYAAQCVNVPLMRQNELKHGLSLIDEKDVERGKSKLAAVKAIGLVVFSRNVIATPSMLFTPILMEYFEKQHWFRKNRSYLNTLFQVFFSALFLLPMVPIGCALFPQKNTIKTCTLEKYEPTAFAGLRMSAASMPGKLYFNKGL</sequence>
<comment type="subcellular location">
    <subcellularLocation>
        <location evidence="1">Mitochondrion membrane</location>
        <topology evidence="1">Multi-pass membrane protein</topology>
    </subcellularLocation>
</comment>
<dbReference type="AlphaFoldDB" id="A0A915HZW6"/>
<evidence type="ECO:0000256" key="5">
    <source>
        <dbReference type="ARBA" id="ARBA00022970"/>
    </source>
</evidence>
<evidence type="ECO:0000256" key="6">
    <source>
        <dbReference type="ARBA" id="ARBA00022989"/>
    </source>
</evidence>
<name>A0A915HZW6_ROMCU</name>
<feature type="transmembrane region" description="Helical" evidence="9">
    <location>
        <begin position="156"/>
        <end position="177"/>
    </location>
</feature>